<accession>A0ABU0B8M2</accession>
<gene>
    <name evidence="3" type="ORF">J2Z49_002916</name>
</gene>
<reference evidence="3 4" key="1">
    <citation type="submission" date="2023-07" db="EMBL/GenBank/DDBJ databases">
        <title>Genomic Encyclopedia of Type Strains, Phase IV (KMG-IV): sequencing the most valuable type-strain genomes for metagenomic binning, comparative biology and taxonomic classification.</title>
        <authorList>
            <person name="Goeker M."/>
        </authorList>
    </citation>
    <scope>NUCLEOTIDE SEQUENCE [LARGE SCALE GENOMIC DNA]</scope>
    <source>
        <strain evidence="3 4">DSM 12396</strain>
    </source>
</reference>
<evidence type="ECO:0000313" key="4">
    <source>
        <dbReference type="Proteomes" id="UP001225644"/>
    </source>
</evidence>
<comment type="caution">
    <text evidence="3">The sequence shown here is derived from an EMBL/GenBank/DDBJ whole genome shotgun (WGS) entry which is preliminary data.</text>
</comment>
<keyword evidence="1" id="KW-0812">Transmembrane</keyword>
<dbReference type="Proteomes" id="UP001225644">
    <property type="component" value="Unassembled WGS sequence"/>
</dbReference>
<dbReference type="SMART" id="SM01001">
    <property type="entry name" value="AIRC"/>
    <property type="match status" value="1"/>
</dbReference>
<dbReference type="InterPro" id="IPR039476">
    <property type="entry name" value="P2CMN_synthase_LarB"/>
</dbReference>
<feature type="transmembrane region" description="Helical" evidence="1">
    <location>
        <begin position="168"/>
        <end position="189"/>
    </location>
</feature>
<keyword evidence="4" id="KW-1185">Reference proteome</keyword>
<dbReference type="InterPro" id="IPR000031">
    <property type="entry name" value="PurE_dom"/>
</dbReference>
<name>A0ABU0B8M2_9FIRM</name>
<evidence type="ECO:0000313" key="3">
    <source>
        <dbReference type="EMBL" id="MDQ0287783.1"/>
    </source>
</evidence>
<evidence type="ECO:0000256" key="1">
    <source>
        <dbReference type="SAM" id="Phobius"/>
    </source>
</evidence>
<organism evidence="3 4">
    <name type="scientific">Desulfofundulus luciae</name>
    <dbReference type="NCBI Taxonomy" id="74702"/>
    <lineage>
        <taxon>Bacteria</taxon>
        <taxon>Bacillati</taxon>
        <taxon>Bacillota</taxon>
        <taxon>Clostridia</taxon>
        <taxon>Eubacteriales</taxon>
        <taxon>Peptococcaceae</taxon>
        <taxon>Desulfofundulus</taxon>
    </lineage>
</organism>
<protein>
    <submittedName>
        <fullName evidence="3">NCAIR mutase (PurE)-related protein</fullName>
    </submittedName>
</protein>
<evidence type="ECO:0000259" key="2">
    <source>
        <dbReference type="SMART" id="SM01001"/>
    </source>
</evidence>
<dbReference type="PANTHER" id="PTHR43064:SF1">
    <property type="entry name" value="SLL1489 PROTEIN"/>
    <property type="match status" value="1"/>
</dbReference>
<dbReference type="Gene3D" id="3.40.50.1970">
    <property type="match status" value="1"/>
</dbReference>
<sequence>MNQQRLKELLNRLVQKEITVDEAVEKLKMLPYEDLGFAKIDHHRSIRCGFPEVIFCAGKKPEQVAQIFQELAGSHLTVLGTRADEQAYLAVREFCPDVRYFAAARCLVYGMPEKPVFAGKVLVVSAGTADLPVAEEAAVCARAMGNPVEQLFDVGVAGLHRLLDRQHLLVQAAVIIVVAGMEGALPSVVGGLTDRPVIAVPTSVGYGASFGGLAALLGMLNSCAAGVGVVNIDNGFGAAALATAINRLIHNFTNNAR</sequence>
<proteinExistence type="predicted"/>
<keyword evidence="1" id="KW-0472">Membrane</keyword>
<dbReference type="SUPFAM" id="SSF52255">
    <property type="entry name" value="N5-CAIR mutase (phosphoribosylaminoimidazole carboxylase, PurE)"/>
    <property type="match status" value="1"/>
</dbReference>
<dbReference type="NCBIfam" id="NF033503">
    <property type="entry name" value="LarB"/>
    <property type="match status" value="1"/>
</dbReference>
<keyword evidence="1" id="KW-1133">Transmembrane helix</keyword>
<feature type="domain" description="PurE" evidence="2">
    <location>
        <begin position="119"/>
        <end position="251"/>
    </location>
</feature>
<feature type="transmembrane region" description="Helical" evidence="1">
    <location>
        <begin position="209"/>
        <end position="230"/>
    </location>
</feature>
<dbReference type="EMBL" id="JAUSUX010000043">
    <property type="protein sequence ID" value="MDQ0287783.1"/>
    <property type="molecule type" value="Genomic_DNA"/>
</dbReference>
<dbReference type="RefSeq" id="WP_307403775.1">
    <property type="nucleotide sequence ID" value="NZ_JAUSUX010000043.1"/>
</dbReference>
<dbReference type="Pfam" id="PF00731">
    <property type="entry name" value="AIRC"/>
    <property type="match status" value="1"/>
</dbReference>
<dbReference type="PANTHER" id="PTHR43064">
    <property type="entry name" value="PHOSPHORIBOSYLAMINOIMIDAZOLE CARBOXYLASE-RELATED"/>
    <property type="match status" value="1"/>
</dbReference>